<dbReference type="InterPro" id="IPR040455">
    <property type="entry name" value="Atg6_BARA"/>
</dbReference>
<dbReference type="Pfam" id="PF04111">
    <property type="entry name" value="APG6"/>
    <property type="match status" value="1"/>
</dbReference>
<dbReference type="GO" id="GO:0000045">
    <property type="term" value="P:autophagosome assembly"/>
    <property type="evidence" value="ECO:0007669"/>
    <property type="project" value="TreeGrafter"/>
</dbReference>
<organism evidence="4 5">
    <name type="scientific">Coemansia brasiliensis</name>
    <dbReference type="NCBI Taxonomy" id="2650707"/>
    <lineage>
        <taxon>Eukaryota</taxon>
        <taxon>Fungi</taxon>
        <taxon>Fungi incertae sedis</taxon>
        <taxon>Zoopagomycota</taxon>
        <taxon>Kickxellomycotina</taxon>
        <taxon>Kickxellomycetes</taxon>
        <taxon>Kickxellales</taxon>
        <taxon>Kickxellaceae</taxon>
        <taxon>Coemansia</taxon>
    </lineage>
</organism>
<dbReference type="GO" id="GO:0043548">
    <property type="term" value="F:phosphatidylinositol 3-kinase binding"/>
    <property type="evidence" value="ECO:0007669"/>
    <property type="project" value="TreeGrafter"/>
</dbReference>
<protein>
    <submittedName>
        <fullName evidence="4">Autophagy protein</fullName>
    </submittedName>
</protein>
<dbReference type="Gene3D" id="1.10.418.40">
    <property type="entry name" value="Autophagy protein 6/Beclin 1"/>
    <property type="match status" value="1"/>
</dbReference>
<dbReference type="PANTHER" id="PTHR12768">
    <property type="entry name" value="BECLIN 1"/>
    <property type="match status" value="1"/>
</dbReference>
<evidence type="ECO:0000256" key="2">
    <source>
        <dbReference type="SAM" id="MobiDB-lite"/>
    </source>
</evidence>
<gene>
    <name evidence="4" type="primary">atg6</name>
    <name evidence="4" type="ORF">IWW36_001702</name>
</gene>
<name>A0A9W8M1A4_9FUNG</name>
<dbReference type="OrthoDB" id="20368at2759"/>
<dbReference type="GO" id="GO:0000423">
    <property type="term" value="P:mitophagy"/>
    <property type="evidence" value="ECO:0007669"/>
    <property type="project" value="TreeGrafter"/>
</dbReference>
<dbReference type="EMBL" id="JANBUW010000026">
    <property type="protein sequence ID" value="KAJ2850658.1"/>
    <property type="molecule type" value="Genomic_DNA"/>
</dbReference>
<dbReference type="AlphaFoldDB" id="A0A9W8M1A4"/>
<sequence length="389" mass="43765">MMQLSLSNSNQKEQLQATQQSNMVDSVAQMQTTAETAGMRQRDDISETFEVIGKVVDQLDSHTIVEHPMCESCAETMLRVLDRDISDCVRERQILEGIGKAAELIGPLTNSQNGKAAQNSSVQAMQQELDRQEDLERALCETLGILDEQLDTLCGQIDELALSEQEEQARRNQKAQEQNQTSLVLERLEAEQWALDEKYARLAAQLTQLQRTNVFNDVFNITVSDGVASINGFRLGGRSTHSVEWAEINTAWGQALLLLQTVARKLEYEFVGYRLIPMGAFSRIERLSEEGVGVTLELFGSGDLYLGRLFQSRRFDAAMVAFLACLDQIAQLIMSINPQLRLPYRIDQDRVGTVSIKPQFGQDDVWTRACRNTLMDARWALAFVSSYNL</sequence>
<evidence type="ECO:0000313" key="4">
    <source>
        <dbReference type="EMBL" id="KAJ2850658.1"/>
    </source>
</evidence>
<evidence type="ECO:0000256" key="1">
    <source>
        <dbReference type="ARBA" id="ARBA00005965"/>
    </source>
</evidence>
<dbReference type="GO" id="GO:0034272">
    <property type="term" value="C:phosphatidylinositol 3-kinase complex, class III, type II"/>
    <property type="evidence" value="ECO:0007669"/>
    <property type="project" value="TreeGrafter"/>
</dbReference>
<dbReference type="Proteomes" id="UP001139887">
    <property type="component" value="Unassembled WGS sequence"/>
</dbReference>
<dbReference type="GO" id="GO:0000407">
    <property type="term" value="C:phagophore assembly site"/>
    <property type="evidence" value="ECO:0007669"/>
    <property type="project" value="TreeGrafter"/>
</dbReference>
<proteinExistence type="inferred from homology"/>
<feature type="domain" description="Atg6 BARA" evidence="3">
    <location>
        <begin position="209"/>
        <end position="386"/>
    </location>
</feature>
<comment type="caution">
    <text evidence="4">The sequence shown here is derived from an EMBL/GenBank/DDBJ whole genome shotgun (WGS) entry which is preliminary data.</text>
</comment>
<dbReference type="GO" id="GO:0006995">
    <property type="term" value="P:cellular response to nitrogen starvation"/>
    <property type="evidence" value="ECO:0007669"/>
    <property type="project" value="TreeGrafter"/>
</dbReference>
<comment type="similarity">
    <text evidence="1">Belongs to the beclin family.</text>
</comment>
<keyword evidence="5" id="KW-1185">Reference proteome</keyword>
<dbReference type="GO" id="GO:0034271">
    <property type="term" value="C:phosphatidylinositol 3-kinase complex, class III, type I"/>
    <property type="evidence" value="ECO:0007669"/>
    <property type="project" value="TreeGrafter"/>
</dbReference>
<reference evidence="4" key="1">
    <citation type="submission" date="2022-07" db="EMBL/GenBank/DDBJ databases">
        <title>Phylogenomic reconstructions and comparative analyses of Kickxellomycotina fungi.</title>
        <authorList>
            <person name="Reynolds N.K."/>
            <person name="Stajich J.E."/>
            <person name="Barry K."/>
            <person name="Grigoriev I.V."/>
            <person name="Crous P."/>
            <person name="Smith M.E."/>
        </authorList>
    </citation>
    <scope>NUCLEOTIDE SEQUENCE</scope>
    <source>
        <strain evidence="4">NRRL 1566</strain>
    </source>
</reference>
<dbReference type="GO" id="GO:0030674">
    <property type="term" value="F:protein-macromolecule adaptor activity"/>
    <property type="evidence" value="ECO:0007669"/>
    <property type="project" value="TreeGrafter"/>
</dbReference>
<dbReference type="PANTHER" id="PTHR12768:SF4">
    <property type="entry name" value="BECLIN-1"/>
    <property type="match status" value="1"/>
</dbReference>
<dbReference type="InterPro" id="IPR007243">
    <property type="entry name" value="Atg6/Beclin"/>
</dbReference>
<dbReference type="GO" id="GO:0045324">
    <property type="term" value="P:late endosome to vacuole transport"/>
    <property type="evidence" value="ECO:0007669"/>
    <property type="project" value="TreeGrafter"/>
</dbReference>
<evidence type="ECO:0000313" key="5">
    <source>
        <dbReference type="Proteomes" id="UP001139887"/>
    </source>
</evidence>
<evidence type="ECO:0000259" key="3">
    <source>
        <dbReference type="Pfam" id="PF04111"/>
    </source>
</evidence>
<feature type="region of interest" description="Disordered" evidence="2">
    <location>
        <begin position="1"/>
        <end position="22"/>
    </location>
</feature>
<dbReference type="InterPro" id="IPR038274">
    <property type="entry name" value="Atg6/Beclin_C_sf"/>
</dbReference>
<accession>A0A9W8M1A4</accession>